<dbReference type="Pfam" id="PF08240">
    <property type="entry name" value="ADH_N"/>
    <property type="match status" value="1"/>
</dbReference>
<organism evidence="2 3">
    <name type="scientific">Reticulibacter mediterranei</name>
    <dbReference type="NCBI Taxonomy" id="2778369"/>
    <lineage>
        <taxon>Bacteria</taxon>
        <taxon>Bacillati</taxon>
        <taxon>Chloroflexota</taxon>
        <taxon>Ktedonobacteria</taxon>
        <taxon>Ktedonobacterales</taxon>
        <taxon>Reticulibacteraceae</taxon>
        <taxon>Reticulibacter</taxon>
    </lineage>
</organism>
<gene>
    <name evidence="2" type="ORF">KSF_100530</name>
</gene>
<dbReference type="InterPro" id="IPR020843">
    <property type="entry name" value="ER"/>
</dbReference>
<reference evidence="2" key="1">
    <citation type="submission" date="2020-10" db="EMBL/GenBank/DDBJ databases">
        <title>Taxonomic study of unclassified bacteria belonging to the class Ktedonobacteria.</title>
        <authorList>
            <person name="Yabe S."/>
            <person name="Wang C.M."/>
            <person name="Zheng Y."/>
            <person name="Sakai Y."/>
            <person name="Cavaletti L."/>
            <person name="Monciardini P."/>
            <person name="Donadio S."/>
        </authorList>
    </citation>
    <scope>NUCLEOTIDE SEQUENCE</scope>
    <source>
        <strain evidence="2">ID150040</strain>
    </source>
</reference>
<evidence type="ECO:0000313" key="3">
    <source>
        <dbReference type="Proteomes" id="UP000597444"/>
    </source>
</evidence>
<sequence length="330" mass="35759">MKALLCKEYGNPRQLVYEEMPSPVLEPGDVRIAVQAIGVNGADGLQVLGQFQIATPFPFSPGFELSGIIVECGTEVQMFQLGDRVLAITCYGAYAEEIVVPATNVAHLPDTMTMLTGAAFPVAYLTAYLSLRRRGCLQKGETLAVHGATGSVGGAALEIGKLLGARVIAITGRLELVQGRPDVSINYQHGALAQRLLEFTDGRGVDMILDLVGGDLFEASWSALAWEGRFLTVGFASGQIPQISLAQILLKNGAIIGEDLAAYITRDIKTVQQALIELLGWYEEGKLAPRQPQVYPLEEGGSILQQVAAHQIREKVVLTTRHWQEEERFV</sequence>
<dbReference type="InterPro" id="IPR036291">
    <property type="entry name" value="NAD(P)-bd_dom_sf"/>
</dbReference>
<dbReference type="RefSeq" id="WP_220210609.1">
    <property type="nucleotide sequence ID" value="NZ_BNJK01000002.1"/>
</dbReference>
<dbReference type="SUPFAM" id="SSF51735">
    <property type="entry name" value="NAD(P)-binding Rossmann-fold domains"/>
    <property type="match status" value="1"/>
</dbReference>
<dbReference type="AlphaFoldDB" id="A0A8J3J0B1"/>
<proteinExistence type="predicted"/>
<comment type="caution">
    <text evidence="2">The sequence shown here is derived from an EMBL/GenBank/DDBJ whole genome shotgun (WGS) entry which is preliminary data.</text>
</comment>
<dbReference type="EMBL" id="BNJK01000002">
    <property type="protein sequence ID" value="GHP00006.1"/>
    <property type="molecule type" value="Genomic_DNA"/>
</dbReference>
<evidence type="ECO:0000313" key="2">
    <source>
        <dbReference type="EMBL" id="GHP00006.1"/>
    </source>
</evidence>
<dbReference type="InterPro" id="IPR013154">
    <property type="entry name" value="ADH-like_N"/>
</dbReference>
<keyword evidence="3" id="KW-1185">Reference proteome</keyword>
<name>A0A8J3J0B1_9CHLR</name>
<dbReference type="SMART" id="SM00829">
    <property type="entry name" value="PKS_ER"/>
    <property type="match status" value="1"/>
</dbReference>
<dbReference type="CDD" id="cd08241">
    <property type="entry name" value="QOR1"/>
    <property type="match status" value="1"/>
</dbReference>
<dbReference type="Gene3D" id="3.90.180.10">
    <property type="entry name" value="Medium-chain alcohol dehydrogenases, catalytic domain"/>
    <property type="match status" value="1"/>
</dbReference>
<feature type="domain" description="Enoyl reductase (ER)" evidence="1">
    <location>
        <begin position="10"/>
        <end position="318"/>
    </location>
</feature>
<dbReference type="GO" id="GO:0016491">
    <property type="term" value="F:oxidoreductase activity"/>
    <property type="evidence" value="ECO:0007669"/>
    <property type="project" value="InterPro"/>
</dbReference>
<dbReference type="PANTHER" id="PTHR43677">
    <property type="entry name" value="SHORT-CHAIN DEHYDROGENASE/REDUCTASE"/>
    <property type="match status" value="1"/>
</dbReference>
<dbReference type="Pfam" id="PF13602">
    <property type="entry name" value="ADH_zinc_N_2"/>
    <property type="match status" value="1"/>
</dbReference>
<dbReference type="Proteomes" id="UP000597444">
    <property type="component" value="Unassembled WGS sequence"/>
</dbReference>
<dbReference type="SUPFAM" id="SSF50129">
    <property type="entry name" value="GroES-like"/>
    <property type="match status" value="1"/>
</dbReference>
<protein>
    <submittedName>
        <fullName evidence="2">NADPH:quinone oxidoreductase</fullName>
    </submittedName>
</protein>
<evidence type="ECO:0000259" key="1">
    <source>
        <dbReference type="SMART" id="SM00829"/>
    </source>
</evidence>
<accession>A0A8J3J0B1</accession>
<dbReference type="InterPro" id="IPR051397">
    <property type="entry name" value="Zn-ADH-like_protein"/>
</dbReference>
<dbReference type="InterPro" id="IPR011032">
    <property type="entry name" value="GroES-like_sf"/>
</dbReference>
<dbReference type="PANTHER" id="PTHR43677:SF4">
    <property type="entry name" value="QUINONE OXIDOREDUCTASE-LIKE PROTEIN 2"/>
    <property type="match status" value="1"/>
</dbReference>
<dbReference type="Gene3D" id="3.40.50.720">
    <property type="entry name" value="NAD(P)-binding Rossmann-like Domain"/>
    <property type="match status" value="1"/>
</dbReference>